<dbReference type="KEGG" id="min:Minf_0859"/>
<dbReference type="STRING" id="481448.Minf_0859"/>
<proteinExistence type="predicted"/>
<evidence type="ECO:0000313" key="2">
    <source>
        <dbReference type="EMBL" id="ACD82914.1"/>
    </source>
</evidence>
<dbReference type="HOGENOM" id="CLU_433336_0_0_0"/>
<dbReference type="AlphaFoldDB" id="B3E1B8"/>
<evidence type="ECO:0000313" key="3">
    <source>
        <dbReference type="Proteomes" id="UP000009149"/>
    </source>
</evidence>
<evidence type="ECO:0000256" key="1">
    <source>
        <dbReference type="SAM" id="MobiDB-lite"/>
    </source>
</evidence>
<reference evidence="2 3" key="1">
    <citation type="journal article" date="2008" name="Biol. Direct">
        <title>Complete genome sequence of the extremely acidophilic methanotroph isolate V4, Methylacidiphilum infernorum, a representative of the bacterial phylum Verrucomicrobia.</title>
        <authorList>
            <person name="Hou S."/>
            <person name="Makarova K.S."/>
            <person name="Saw J.H."/>
            <person name="Senin P."/>
            <person name="Ly B.V."/>
            <person name="Zhou Z."/>
            <person name="Ren Y."/>
            <person name="Wang J."/>
            <person name="Galperin M.Y."/>
            <person name="Omelchenko M.V."/>
            <person name="Wolf Y.I."/>
            <person name="Yutin N."/>
            <person name="Koonin E.V."/>
            <person name="Stott M.B."/>
            <person name="Mountain B.W."/>
            <person name="Crowe M.A."/>
            <person name="Smirnova A.V."/>
            <person name="Dunfield P.F."/>
            <person name="Feng L."/>
            <person name="Wang L."/>
            <person name="Alam M."/>
        </authorList>
    </citation>
    <scope>NUCLEOTIDE SEQUENCE [LARGE SCALE GENOMIC DNA]</scope>
    <source>
        <strain evidence="3">Isolate V4</strain>
    </source>
</reference>
<name>B3E1B8_METI4</name>
<feature type="region of interest" description="Disordered" evidence="1">
    <location>
        <begin position="164"/>
        <end position="187"/>
    </location>
</feature>
<dbReference type="EMBL" id="CP000975">
    <property type="protein sequence ID" value="ACD82914.1"/>
    <property type="molecule type" value="Genomic_DNA"/>
</dbReference>
<accession>B3E1B8</accession>
<protein>
    <submittedName>
        <fullName evidence="2">Uncharacterized protein</fullName>
    </submittedName>
</protein>
<dbReference type="Proteomes" id="UP000009149">
    <property type="component" value="Chromosome"/>
</dbReference>
<organism evidence="2 3">
    <name type="scientific">Methylacidiphilum infernorum (isolate V4)</name>
    <name type="common">Methylokorus infernorum (strain V4)</name>
    <dbReference type="NCBI Taxonomy" id="481448"/>
    <lineage>
        <taxon>Bacteria</taxon>
        <taxon>Pseudomonadati</taxon>
        <taxon>Verrucomicrobiota</taxon>
        <taxon>Methylacidiphilae</taxon>
        <taxon>Methylacidiphilales</taxon>
        <taxon>Methylacidiphilaceae</taxon>
        <taxon>Methylacidiphilum (ex Ratnadevi et al. 2023)</taxon>
    </lineage>
</organism>
<gene>
    <name evidence="2" type="ordered locus">Minf_0859</name>
</gene>
<sequence length="631" mass="72862">MLHSHMGWSTGKNFKELKELLLKFDPCQNQQIFLFFFRTQPLNKLMNQSPPPPLLIVTYGISDLQILLEDPQTGKLFRGYPEKKLTRLFHDDFLKEQQQVEVIDWPPEDEELKKKEKEINEKIFSDIKENLFKMQDCHSLRPKRGTNGQLLIVLPKTTPLIAPLLSSGVPGSENSPSSETSKTKGKDRKIDPRMLTVLLLGTDRKNEYQEPVAFSRFFKQWLIRKGVKEENIHQENYLKDNENLEKESSEINPQVAERIRQSIWNFYKPNTNSQLFVCDTGGIPKVRELIKELAFLLAGDRVQILKKTERELVGPVQTPSPIDVVRVRRECLQQVRRGALLDASAIASAFSPKLNPIDSQAESWVKRLRLAAQLINGNPSTKERGFPAFNALLEHIKKASCLLVAIRVETALLTGHWLEAINGSLTFLDVAYRDAIKEWAERNSSKYSIKYNIEKDFIEFTESTPEYIKEYSTKFREIEKNENLETTPNGIKVRVGGIKYLNLWDDLFNKQELSDFKIQELSYLKDLFYNYSDKNRNLAQYRNINTHALLKQKEIEEAVRDFKKAKIWGEKVNAKLDPENPPVPGECFLGRDPIKKVIKKFLKNSVKPPGTLYRDLLEELEDSLINSPLSN</sequence>